<dbReference type="STRING" id="49451.A0A314KVA2"/>
<evidence type="ECO:0000313" key="1">
    <source>
        <dbReference type="EMBL" id="OIT33308.1"/>
    </source>
</evidence>
<accession>A0A314KVA2</accession>
<dbReference type="EMBL" id="MJEQ01000905">
    <property type="protein sequence ID" value="OIT33308.1"/>
    <property type="molecule type" value="Genomic_DNA"/>
</dbReference>
<gene>
    <name evidence="1" type="ORF">A4A49_64950</name>
</gene>
<dbReference type="Proteomes" id="UP000187609">
    <property type="component" value="Unassembled WGS sequence"/>
</dbReference>
<evidence type="ECO:0000313" key="2">
    <source>
        <dbReference type="Proteomes" id="UP000187609"/>
    </source>
</evidence>
<organism evidence="1 2">
    <name type="scientific">Nicotiana attenuata</name>
    <name type="common">Coyote tobacco</name>
    <dbReference type="NCBI Taxonomy" id="49451"/>
    <lineage>
        <taxon>Eukaryota</taxon>
        <taxon>Viridiplantae</taxon>
        <taxon>Streptophyta</taxon>
        <taxon>Embryophyta</taxon>
        <taxon>Tracheophyta</taxon>
        <taxon>Spermatophyta</taxon>
        <taxon>Magnoliopsida</taxon>
        <taxon>eudicotyledons</taxon>
        <taxon>Gunneridae</taxon>
        <taxon>Pentapetalae</taxon>
        <taxon>asterids</taxon>
        <taxon>lamiids</taxon>
        <taxon>Solanales</taxon>
        <taxon>Solanaceae</taxon>
        <taxon>Nicotianoideae</taxon>
        <taxon>Nicotianeae</taxon>
        <taxon>Nicotiana</taxon>
    </lineage>
</organism>
<proteinExistence type="predicted"/>
<feature type="non-terminal residue" evidence="1">
    <location>
        <position position="84"/>
    </location>
</feature>
<sequence length="84" mass="10125">MMIKALIWNIRSVNTQQAFPSVINTQREHNFFVIALMEPFQKKGYIQRYKRRLNLESAFSNMNGKIWLFFDVVVEWELIVKTEQ</sequence>
<dbReference type="AlphaFoldDB" id="A0A314KVA2"/>
<name>A0A314KVA2_NICAT</name>
<protein>
    <submittedName>
        <fullName evidence="1">Uncharacterized protein</fullName>
    </submittedName>
</protein>
<reference evidence="1" key="1">
    <citation type="submission" date="2016-11" db="EMBL/GenBank/DDBJ databases">
        <title>The genome of Nicotiana attenuata.</title>
        <authorList>
            <person name="Xu S."/>
            <person name="Brockmoeller T."/>
            <person name="Gaquerel E."/>
            <person name="Navarro A."/>
            <person name="Kuhl H."/>
            <person name="Gase K."/>
            <person name="Ling Z."/>
            <person name="Zhou W."/>
            <person name="Kreitzer C."/>
            <person name="Stanke M."/>
            <person name="Tang H."/>
            <person name="Lyons E."/>
            <person name="Pandey P."/>
            <person name="Pandey S.P."/>
            <person name="Timmermann B."/>
            <person name="Baldwin I.T."/>
        </authorList>
    </citation>
    <scope>NUCLEOTIDE SEQUENCE [LARGE SCALE GENOMIC DNA]</scope>
    <source>
        <strain evidence="1">UT</strain>
    </source>
</reference>
<comment type="caution">
    <text evidence="1">The sequence shown here is derived from an EMBL/GenBank/DDBJ whole genome shotgun (WGS) entry which is preliminary data.</text>
</comment>
<keyword evidence="2" id="KW-1185">Reference proteome</keyword>
<dbReference type="Gramene" id="OIT33308">
    <property type="protein sequence ID" value="OIT33308"/>
    <property type="gene ID" value="A4A49_64950"/>
</dbReference>